<comment type="caution">
    <text evidence="1">The sequence shown here is derived from an EMBL/GenBank/DDBJ whole genome shotgun (WGS) entry which is preliminary data.</text>
</comment>
<evidence type="ECO:0000313" key="2">
    <source>
        <dbReference type="Proteomes" id="UP000321907"/>
    </source>
</evidence>
<dbReference type="Proteomes" id="UP000321907">
    <property type="component" value="Unassembled WGS sequence"/>
</dbReference>
<dbReference type="EMBL" id="VOXD01000002">
    <property type="protein sequence ID" value="TXF91352.1"/>
    <property type="molecule type" value="Genomic_DNA"/>
</dbReference>
<proteinExistence type="predicted"/>
<reference evidence="1 2" key="1">
    <citation type="submission" date="2019-08" db="EMBL/GenBank/DDBJ databases">
        <title>Lewinella sp. strain SSH13 Genome sequencing and assembly.</title>
        <authorList>
            <person name="Kim I."/>
        </authorList>
    </citation>
    <scope>NUCLEOTIDE SEQUENCE [LARGE SCALE GENOMIC DNA]</scope>
    <source>
        <strain evidence="1 2">SSH13</strain>
    </source>
</reference>
<evidence type="ECO:0008006" key="3">
    <source>
        <dbReference type="Google" id="ProtNLM"/>
    </source>
</evidence>
<dbReference type="AlphaFoldDB" id="A0A5C7FMK0"/>
<name>A0A5C7FMK0_9BACT</name>
<dbReference type="PROSITE" id="PS51257">
    <property type="entry name" value="PROKAR_LIPOPROTEIN"/>
    <property type="match status" value="1"/>
</dbReference>
<protein>
    <recommendedName>
        <fullName evidence="3">Septum formation inhibitor Maf</fullName>
    </recommendedName>
</protein>
<sequence>MNKFFLLMTFTVLFACNTSQDRVKRPAPPEKPAPGYFSGSLEDYWYEGKAEINTYTLEQARYGEIRPGQVTAIFVSEDFLTDKQVKNDEYTNQNSTPVLKTNIIRRFVTGVYDYSIMSSVFTPTKTTEAPHTLKVTTSSQDWCGQTFTQLNYTGGGKWAKQLRSYFEREGDVNEEIKADFLEDELFNRIRFGWEKLPVGEFNIIPNTGYLLMSHQPYRSQKATARLNDYPGNEETETIMGYEINYGDSGRRLEIFFDPAPPYVISGWEETYPGRDNALVTKARLTHQKRAPYWKQNSVADEELRAEIGLK</sequence>
<dbReference type="OrthoDB" id="5496093at2"/>
<keyword evidence="2" id="KW-1185">Reference proteome</keyword>
<gene>
    <name evidence="1" type="ORF">FUA23_01250</name>
</gene>
<evidence type="ECO:0000313" key="1">
    <source>
        <dbReference type="EMBL" id="TXF91352.1"/>
    </source>
</evidence>
<organism evidence="1 2">
    <name type="scientific">Neolewinella aurantiaca</name>
    <dbReference type="NCBI Taxonomy" id="2602767"/>
    <lineage>
        <taxon>Bacteria</taxon>
        <taxon>Pseudomonadati</taxon>
        <taxon>Bacteroidota</taxon>
        <taxon>Saprospiria</taxon>
        <taxon>Saprospirales</taxon>
        <taxon>Lewinellaceae</taxon>
        <taxon>Neolewinella</taxon>
    </lineage>
</organism>
<accession>A0A5C7FMK0</accession>